<dbReference type="RefSeq" id="WP_183190041.1">
    <property type="nucleotide sequence ID" value="NZ_JACICD010000004.1"/>
</dbReference>
<evidence type="ECO:0000256" key="3">
    <source>
        <dbReference type="ARBA" id="ARBA00023015"/>
    </source>
</evidence>
<dbReference type="SMART" id="SM00862">
    <property type="entry name" value="Trans_reg_C"/>
    <property type="match status" value="1"/>
</dbReference>
<evidence type="ECO:0000256" key="2">
    <source>
        <dbReference type="ARBA" id="ARBA00023012"/>
    </source>
</evidence>
<dbReference type="SMART" id="SM00448">
    <property type="entry name" value="REC"/>
    <property type="match status" value="1"/>
</dbReference>
<feature type="DNA-binding region" description="OmpR/PhoB-type" evidence="7">
    <location>
        <begin position="144"/>
        <end position="239"/>
    </location>
</feature>
<keyword evidence="11" id="KW-1185">Reference proteome</keyword>
<dbReference type="CDD" id="cd17574">
    <property type="entry name" value="REC_OmpR"/>
    <property type="match status" value="1"/>
</dbReference>
<gene>
    <name evidence="10" type="ORF">FHS55_002487</name>
</gene>
<dbReference type="Gene3D" id="6.10.250.690">
    <property type="match status" value="1"/>
</dbReference>
<dbReference type="InterPro" id="IPR016032">
    <property type="entry name" value="Sig_transdc_resp-reg_C-effctor"/>
</dbReference>
<accession>A0A839ZB17</accession>
<evidence type="ECO:0000256" key="4">
    <source>
        <dbReference type="ARBA" id="ARBA00023125"/>
    </source>
</evidence>
<dbReference type="GO" id="GO:0005829">
    <property type="term" value="C:cytosol"/>
    <property type="evidence" value="ECO:0007669"/>
    <property type="project" value="TreeGrafter"/>
</dbReference>
<dbReference type="PANTHER" id="PTHR48111">
    <property type="entry name" value="REGULATOR OF RPOS"/>
    <property type="match status" value="1"/>
</dbReference>
<keyword evidence="3" id="KW-0805">Transcription regulation</keyword>
<dbReference type="Pfam" id="PF00486">
    <property type="entry name" value="Trans_reg_C"/>
    <property type="match status" value="1"/>
</dbReference>
<dbReference type="Gene3D" id="1.10.10.10">
    <property type="entry name" value="Winged helix-like DNA-binding domain superfamily/Winged helix DNA-binding domain"/>
    <property type="match status" value="1"/>
</dbReference>
<dbReference type="SUPFAM" id="SSF52172">
    <property type="entry name" value="CheY-like"/>
    <property type="match status" value="1"/>
</dbReference>
<feature type="domain" description="OmpR/PhoB-type" evidence="9">
    <location>
        <begin position="144"/>
        <end position="239"/>
    </location>
</feature>
<evidence type="ECO:0000256" key="5">
    <source>
        <dbReference type="ARBA" id="ARBA00023163"/>
    </source>
</evidence>
<dbReference type="PANTHER" id="PTHR48111:SF4">
    <property type="entry name" value="DNA-BINDING DUAL TRANSCRIPTIONAL REGULATOR OMPR"/>
    <property type="match status" value="1"/>
</dbReference>
<evidence type="ECO:0000313" key="10">
    <source>
        <dbReference type="EMBL" id="MBB3771878.1"/>
    </source>
</evidence>
<dbReference type="PROSITE" id="PS51755">
    <property type="entry name" value="OMPR_PHOB"/>
    <property type="match status" value="1"/>
</dbReference>
<keyword evidence="5" id="KW-0804">Transcription</keyword>
<evidence type="ECO:0000256" key="1">
    <source>
        <dbReference type="ARBA" id="ARBA00022553"/>
    </source>
</evidence>
<dbReference type="SUPFAM" id="SSF46894">
    <property type="entry name" value="C-terminal effector domain of the bipartite response regulators"/>
    <property type="match status" value="1"/>
</dbReference>
<dbReference type="InterPro" id="IPR001867">
    <property type="entry name" value="OmpR/PhoB-type_DNA-bd"/>
</dbReference>
<dbReference type="InterPro" id="IPR036388">
    <property type="entry name" value="WH-like_DNA-bd_sf"/>
</dbReference>
<evidence type="ECO:0000259" key="9">
    <source>
        <dbReference type="PROSITE" id="PS51755"/>
    </source>
</evidence>
<dbReference type="AlphaFoldDB" id="A0A839ZB17"/>
<feature type="domain" description="Response regulatory" evidence="8">
    <location>
        <begin position="20"/>
        <end position="133"/>
    </location>
</feature>
<dbReference type="InterPro" id="IPR011006">
    <property type="entry name" value="CheY-like_superfamily"/>
</dbReference>
<keyword evidence="1 6" id="KW-0597">Phosphoprotein</keyword>
<evidence type="ECO:0000313" key="11">
    <source>
        <dbReference type="Proteomes" id="UP000533469"/>
    </source>
</evidence>
<protein>
    <submittedName>
        <fullName evidence="10">Two-component system phosphate regulon response regulator OmpR</fullName>
    </submittedName>
</protein>
<evidence type="ECO:0000256" key="6">
    <source>
        <dbReference type="PROSITE-ProRule" id="PRU00169"/>
    </source>
</evidence>
<dbReference type="GO" id="GO:0006355">
    <property type="term" value="P:regulation of DNA-templated transcription"/>
    <property type="evidence" value="ECO:0007669"/>
    <property type="project" value="InterPro"/>
</dbReference>
<dbReference type="PROSITE" id="PS50110">
    <property type="entry name" value="RESPONSE_REGULATORY"/>
    <property type="match status" value="1"/>
</dbReference>
<evidence type="ECO:0000259" key="8">
    <source>
        <dbReference type="PROSITE" id="PS50110"/>
    </source>
</evidence>
<dbReference type="InterPro" id="IPR039420">
    <property type="entry name" value="WalR-like"/>
</dbReference>
<dbReference type="GO" id="GO:0032993">
    <property type="term" value="C:protein-DNA complex"/>
    <property type="evidence" value="ECO:0007669"/>
    <property type="project" value="TreeGrafter"/>
</dbReference>
<evidence type="ECO:0000256" key="7">
    <source>
        <dbReference type="PROSITE-ProRule" id="PRU01091"/>
    </source>
</evidence>
<reference evidence="10 11" key="1">
    <citation type="submission" date="2020-08" db="EMBL/GenBank/DDBJ databases">
        <title>Genomic Encyclopedia of Type Strains, Phase IV (KMG-IV): sequencing the most valuable type-strain genomes for metagenomic binning, comparative biology and taxonomic classification.</title>
        <authorList>
            <person name="Goeker M."/>
        </authorList>
    </citation>
    <scope>NUCLEOTIDE SEQUENCE [LARGE SCALE GENOMIC DNA]</scope>
    <source>
        <strain evidence="10 11">DSM 5895</strain>
    </source>
</reference>
<proteinExistence type="predicted"/>
<dbReference type="Proteomes" id="UP000533469">
    <property type="component" value="Unassembled WGS sequence"/>
</dbReference>
<keyword evidence="2" id="KW-0902">Two-component regulatory system</keyword>
<dbReference type="GO" id="GO:0000156">
    <property type="term" value="F:phosphorelay response regulator activity"/>
    <property type="evidence" value="ECO:0007669"/>
    <property type="project" value="TreeGrafter"/>
</dbReference>
<feature type="modified residue" description="4-aspartylphosphate" evidence="6">
    <location>
        <position position="69"/>
    </location>
</feature>
<dbReference type="EMBL" id="JACICD010000004">
    <property type="protein sequence ID" value="MBB3771878.1"/>
    <property type="molecule type" value="Genomic_DNA"/>
</dbReference>
<dbReference type="Pfam" id="PF00072">
    <property type="entry name" value="Response_reg"/>
    <property type="match status" value="1"/>
</dbReference>
<organism evidence="10 11">
    <name type="scientific">Ancylobacter tetraedralis</name>
    <dbReference type="NCBI Taxonomy" id="217068"/>
    <lineage>
        <taxon>Bacteria</taxon>
        <taxon>Pseudomonadati</taxon>
        <taxon>Pseudomonadota</taxon>
        <taxon>Alphaproteobacteria</taxon>
        <taxon>Hyphomicrobiales</taxon>
        <taxon>Xanthobacteraceae</taxon>
        <taxon>Ancylobacter</taxon>
    </lineage>
</organism>
<comment type="caution">
    <text evidence="10">The sequence shown here is derived from an EMBL/GenBank/DDBJ whole genome shotgun (WGS) entry which is preliminary data.</text>
</comment>
<name>A0A839ZB17_9HYPH</name>
<dbReference type="CDD" id="cd00383">
    <property type="entry name" value="trans_reg_C"/>
    <property type="match status" value="1"/>
</dbReference>
<dbReference type="InterPro" id="IPR001789">
    <property type="entry name" value="Sig_transdc_resp-reg_receiver"/>
</dbReference>
<dbReference type="FunFam" id="3.40.50.2300:FF:000001">
    <property type="entry name" value="DNA-binding response regulator PhoB"/>
    <property type="match status" value="1"/>
</dbReference>
<keyword evidence="4 7" id="KW-0238">DNA-binding</keyword>
<dbReference type="GO" id="GO:0000976">
    <property type="term" value="F:transcription cis-regulatory region binding"/>
    <property type="evidence" value="ECO:0007669"/>
    <property type="project" value="TreeGrafter"/>
</dbReference>
<sequence>MLNATPDEVARAMPADDAVHLLIVDDDRRIRDLLSRFLSEHGYRVSTAESAADARARIGGIAFDLLILDVMMPGESGFDLARAVRAESGVPILMLTARSDAADRIEGLEIGADDYLAKPFEPRELLLRIGNIIKRAATPTQQVIETLRFGPFTFHIERGELIREGEIVRLTDRERDMLRVLGERPGDTVPRQALVAPGAAAGDRAVDVQVNRLRRKIERDPANPAYVQTVRGVGYRLVVAP</sequence>
<dbReference type="Gene3D" id="3.40.50.2300">
    <property type="match status" value="1"/>
</dbReference>